<reference evidence="2 3" key="1">
    <citation type="submission" date="2013-09" db="EMBL/GenBank/DDBJ databases">
        <title>Biodegradation of hydrocarbons in the deep terrestrial subsurface : characterization of a microbial consortium composed of two Desulfotomaculum species originating from a deep geological formation.</title>
        <authorList>
            <person name="Aullo T."/>
            <person name="Berlendis S."/>
            <person name="Lascourreges J.-F."/>
            <person name="Dessort D."/>
            <person name="Saint-Laurent S."/>
            <person name="Schraauwers B."/>
            <person name="Mas J."/>
            <person name="Magot M."/>
            <person name="Ranchou-Peyruse A."/>
        </authorList>
    </citation>
    <scope>NUCLEOTIDE SEQUENCE [LARGE SCALE GENOMIC DNA]</scope>
    <source>
        <strain evidence="2 3">Bs107</strain>
    </source>
</reference>
<keyword evidence="3" id="KW-1185">Reference proteome</keyword>
<evidence type="ECO:0000313" key="2">
    <source>
        <dbReference type="EMBL" id="PHJ36704.1"/>
    </source>
</evidence>
<dbReference type="Proteomes" id="UP000222564">
    <property type="component" value="Unassembled WGS sequence"/>
</dbReference>
<dbReference type="RefSeq" id="WP_099084239.1">
    <property type="nucleotide sequence ID" value="NZ_AWQQ01000157.1"/>
</dbReference>
<name>A0A2C6MB26_9FIRM</name>
<organism evidence="2 3">
    <name type="scientific">Desulforamulus profundi</name>
    <dbReference type="NCBI Taxonomy" id="1383067"/>
    <lineage>
        <taxon>Bacteria</taxon>
        <taxon>Bacillati</taxon>
        <taxon>Bacillota</taxon>
        <taxon>Clostridia</taxon>
        <taxon>Eubacteriales</taxon>
        <taxon>Peptococcaceae</taxon>
        <taxon>Desulforamulus</taxon>
    </lineage>
</organism>
<gene>
    <name evidence="2" type="ORF">P378_20700</name>
</gene>
<dbReference type="EMBL" id="AWQQ01000157">
    <property type="protein sequence ID" value="PHJ36704.1"/>
    <property type="molecule type" value="Genomic_DNA"/>
</dbReference>
<feature type="chain" id="PRO_5012248470" evidence="1">
    <location>
        <begin position="24"/>
        <end position="228"/>
    </location>
</feature>
<accession>A0A2C6MB26</accession>
<feature type="signal peptide" evidence="1">
    <location>
        <begin position="1"/>
        <end position="23"/>
    </location>
</feature>
<comment type="caution">
    <text evidence="2">The sequence shown here is derived from an EMBL/GenBank/DDBJ whole genome shotgun (WGS) entry which is preliminary data.</text>
</comment>
<proteinExistence type="predicted"/>
<dbReference type="OrthoDB" id="2086163at2"/>
<evidence type="ECO:0000256" key="1">
    <source>
        <dbReference type="SAM" id="SignalP"/>
    </source>
</evidence>
<evidence type="ECO:0000313" key="3">
    <source>
        <dbReference type="Proteomes" id="UP000222564"/>
    </source>
</evidence>
<protein>
    <submittedName>
        <fullName evidence="2">Uncharacterized protein</fullName>
    </submittedName>
</protein>
<dbReference type="AlphaFoldDB" id="A0A2C6MB26"/>
<keyword evidence="1" id="KW-0732">Signal</keyword>
<sequence length="228" mass="25585">MKKIFSFILTMIMILSLANFAFASSTTVSDQKMTFSPDTVVTDDNMYDVFKYMGLNPINVKKRDKPVSGVVTVRDLQNALNEAKKLPNRIVIRDDNESVSNDSTTQNITTLATSGTATVYKKATITNSLVMKYIATGKYYSNGTTKYWTSALGSDIRIDTAPTPAWWYEMKDIRKNSISVKNPSTTSSYLQLDYDYTVGYYIGVNGYGILTKEIPVSGYTRFDKTYIP</sequence>